<dbReference type="Proteomes" id="UP001597112">
    <property type="component" value="Unassembled WGS sequence"/>
</dbReference>
<protein>
    <submittedName>
        <fullName evidence="1">Uncharacterized protein</fullName>
    </submittedName>
</protein>
<name>A0ABW3K982_9BACT</name>
<evidence type="ECO:0000313" key="2">
    <source>
        <dbReference type="Proteomes" id="UP001597112"/>
    </source>
</evidence>
<comment type="caution">
    <text evidence="1">The sequence shown here is derived from an EMBL/GenBank/DDBJ whole genome shotgun (WGS) entry which is preliminary data.</text>
</comment>
<evidence type="ECO:0000313" key="1">
    <source>
        <dbReference type="EMBL" id="MFD1002648.1"/>
    </source>
</evidence>
<reference evidence="2" key="1">
    <citation type="journal article" date="2019" name="Int. J. Syst. Evol. Microbiol.">
        <title>The Global Catalogue of Microorganisms (GCM) 10K type strain sequencing project: providing services to taxonomists for standard genome sequencing and annotation.</title>
        <authorList>
            <consortium name="The Broad Institute Genomics Platform"/>
            <consortium name="The Broad Institute Genome Sequencing Center for Infectious Disease"/>
            <person name="Wu L."/>
            <person name="Ma J."/>
        </authorList>
    </citation>
    <scope>NUCLEOTIDE SEQUENCE [LARGE SCALE GENOMIC DNA]</scope>
    <source>
        <strain evidence="2">CCUG 58938</strain>
    </source>
</reference>
<sequence>MNGKNNKFFPSLHSRNGRLFHSQLSRNQLNGRYPETLFNQTDHSIIFGPGMKEMKPKSVCHPSVDAAPALYQKTPAANTRYEKIIHAF</sequence>
<gene>
    <name evidence="1" type="ORF">ACFQ21_25205</name>
</gene>
<proteinExistence type="predicted"/>
<organism evidence="1 2">
    <name type="scientific">Ohtaekwangia kribbensis</name>
    <dbReference type="NCBI Taxonomy" id="688913"/>
    <lineage>
        <taxon>Bacteria</taxon>
        <taxon>Pseudomonadati</taxon>
        <taxon>Bacteroidota</taxon>
        <taxon>Cytophagia</taxon>
        <taxon>Cytophagales</taxon>
        <taxon>Fulvivirgaceae</taxon>
        <taxon>Ohtaekwangia</taxon>
    </lineage>
</organism>
<keyword evidence="2" id="KW-1185">Reference proteome</keyword>
<accession>A0ABW3K982</accession>
<dbReference type="EMBL" id="JBHTKA010000013">
    <property type="protein sequence ID" value="MFD1002648.1"/>
    <property type="molecule type" value="Genomic_DNA"/>
</dbReference>